<accession>A0AAV7X120</accession>
<feature type="region of interest" description="Disordered" evidence="1">
    <location>
        <begin position="39"/>
        <end position="67"/>
    </location>
</feature>
<proteinExistence type="predicted"/>
<evidence type="ECO:0000256" key="1">
    <source>
        <dbReference type="SAM" id="MobiDB-lite"/>
    </source>
</evidence>
<feature type="region of interest" description="Disordered" evidence="1">
    <location>
        <begin position="114"/>
        <end position="134"/>
    </location>
</feature>
<gene>
    <name evidence="2" type="ORF">NDU88_005958</name>
</gene>
<dbReference type="AlphaFoldDB" id="A0AAV7X120"/>
<evidence type="ECO:0000313" key="3">
    <source>
        <dbReference type="Proteomes" id="UP001066276"/>
    </source>
</evidence>
<sequence length="162" mass="17271">MGAWPSCETWLTRAERAPRRTRLIRHRLWGQRTWEIPRVPRLGPRQSGGASGQRSVSLGRTAGDLGRSRVDRGLLGRAEQLVAALSGATRAVLVEATRMGAPTTGLLHESCCPGEGGEDPEVESGEHRAGPVPALDLAGPLRARRLAVEPVGAGEVVETSET</sequence>
<dbReference type="EMBL" id="JANPWB010000001">
    <property type="protein sequence ID" value="KAJ1218378.1"/>
    <property type="molecule type" value="Genomic_DNA"/>
</dbReference>
<evidence type="ECO:0000313" key="2">
    <source>
        <dbReference type="EMBL" id="KAJ1218378.1"/>
    </source>
</evidence>
<comment type="caution">
    <text evidence="2">The sequence shown here is derived from an EMBL/GenBank/DDBJ whole genome shotgun (WGS) entry which is preliminary data.</text>
</comment>
<name>A0AAV7X120_PLEWA</name>
<protein>
    <submittedName>
        <fullName evidence="2">Uncharacterized protein</fullName>
    </submittedName>
</protein>
<reference evidence="2" key="1">
    <citation type="journal article" date="2022" name="bioRxiv">
        <title>Sequencing and chromosome-scale assembly of the giantPleurodeles waltlgenome.</title>
        <authorList>
            <person name="Brown T."/>
            <person name="Elewa A."/>
            <person name="Iarovenko S."/>
            <person name="Subramanian E."/>
            <person name="Araus A.J."/>
            <person name="Petzold A."/>
            <person name="Susuki M."/>
            <person name="Suzuki K.-i.T."/>
            <person name="Hayashi T."/>
            <person name="Toyoda A."/>
            <person name="Oliveira C."/>
            <person name="Osipova E."/>
            <person name="Leigh N.D."/>
            <person name="Simon A."/>
            <person name="Yun M.H."/>
        </authorList>
    </citation>
    <scope>NUCLEOTIDE SEQUENCE</scope>
    <source>
        <strain evidence="2">20211129_DDA</strain>
        <tissue evidence="2">Liver</tissue>
    </source>
</reference>
<dbReference type="Proteomes" id="UP001066276">
    <property type="component" value="Chromosome 1_1"/>
</dbReference>
<keyword evidence="3" id="KW-1185">Reference proteome</keyword>
<organism evidence="2 3">
    <name type="scientific">Pleurodeles waltl</name>
    <name type="common">Iberian ribbed newt</name>
    <dbReference type="NCBI Taxonomy" id="8319"/>
    <lineage>
        <taxon>Eukaryota</taxon>
        <taxon>Metazoa</taxon>
        <taxon>Chordata</taxon>
        <taxon>Craniata</taxon>
        <taxon>Vertebrata</taxon>
        <taxon>Euteleostomi</taxon>
        <taxon>Amphibia</taxon>
        <taxon>Batrachia</taxon>
        <taxon>Caudata</taxon>
        <taxon>Salamandroidea</taxon>
        <taxon>Salamandridae</taxon>
        <taxon>Pleurodelinae</taxon>
        <taxon>Pleurodeles</taxon>
    </lineage>
</organism>